<evidence type="ECO:0000313" key="3">
    <source>
        <dbReference type="Proteomes" id="UP000245433"/>
    </source>
</evidence>
<protein>
    <submittedName>
        <fullName evidence="2">Uncharacterized protein</fullName>
    </submittedName>
</protein>
<gene>
    <name evidence="2" type="ORF">C7384_10342</name>
</gene>
<accession>A0A2U1DBF4</accession>
<name>A0A2U1DBF4_9LACO</name>
<dbReference type="Proteomes" id="UP000245433">
    <property type="component" value="Unassembled WGS sequence"/>
</dbReference>
<reference evidence="2 3" key="1">
    <citation type="submission" date="2018-04" db="EMBL/GenBank/DDBJ databases">
        <title>Genomic Encyclopedia of Type Strains, Phase IV (KMG-IV): sequencing the most valuable type-strain genomes for metagenomic binning, comparative biology and taxonomic classification.</title>
        <authorList>
            <person name="Goeker M."/>
        </authorList>
    </citation>
    <scope>NUCLEOTIDE SEQUENCE [LARGE SCALE GENOMIC DNA]</scope>
    <source>
        <strain evidence="2 3">DSM 28795</strain>
    </source>
</reference>
<dbReference type="AlphaFoldDB" id="A0A2U1DBF4"/>
<sequence>MDKWILFFLWVIFAMTVSTVGLILIMRWYYREVAKVKKAQELNDKNDSQNK</sequence>
<proteinExistence type="predicted"/>
<evidence type="ECO:0000313" key="2">
    <source>
        <dbReference type="EMBL" id="PVY85023.1"/>
    </source>
</evidence>
<feature type="transmembrane region" description="Helical" evidence="1">
    <location>
        <begin position="6"/>
        <end position="30"/>
    </location>
</feature>
<keyword evidence="1" id="KW-0812">Transmembrane</keyword>
<keyword evidence="1" id="KW-0472">Membrane</keyword>
<keyword evidence="1" id="KW-1133">Transmembrane helix</keyword>
<organism evidence="2 3">
    <name type="scientific">Convivina intestini</name>
    <dbReference type="NCBI Taxonomy" id="1505726"/>
    <lineage>
        <taxon>Bacteria</taxon>
        <taxon>Bacillati</taxon>
        <taxon>Bacillota</taxon>
        <taxon>Bacilli</taxon>
        <taxon>Lactobacillales</taxon>
        <taxon>Lactobacillaceae</taxon>
        <taxon>Convivina</taxon>
    </lineage>
</organism>
<evidence type="ECO:0000256" key="1">
    <source>
        <dbReference type="SAM" id="Phobius"/>
    </source>
</evidence>
<keyword evidence="3" id="KW-1185">Reference proteome</keyword>
<dbReference type="RefSeq" id="WP_165806772.1">
    <property type="nucleotide sequence ID" value="NZ_CAKOEW010000010.1"/>
</dbReference>
<dbReference type="EMBL" id="QEKT01000003">
    <property type="protein sequence ID" value="PVY85023.1"/>
    <property type="molecule type" value="Genomic_DNA"/>
</dbReference>
<comment type="caution">
    <text evidence="2">The sequence shown here is derived from an EMBL/GenBank/DDBJ whole genome shotgun (WGS) entry which is preliminary data.</text>
</comment>